<dbReference type="EMBL" id="PDCP01000014">
    <property type="protein sequence ID" value="PEG39561.1"/>
    <property type="molecule type" value="Genomic_DNA"/>
</dbReference>
<dbReference type="RefSeq" id="WP_097939964.1">
    <property type="nucleotide sequence ID" value="NZ_BLKS01000001.1"/>
</dbReference>
<dbReference type="PRINTS" id="PR00039">
    <property type="entry name" value="HTHLYSR"/>
</dbReference>
<name>A0A2A7N7V9_MYCAG</name>
<dbReference type="Pfam" id="PF03466">
    <property type="entry name" value="LysR_substrate"/>
    <property type="match status" value="1"/>
</dbReference>
<dbReference type="Pfam" id="PF00126">
    <property type="entry name" value="HTH_1"/>
    <property type="match status" value="1"/>
</dbReference>
<evidence type="ECO:0000313" key="9">
    <source>
        <dbReference type="EMBL" id="GFG48599.1"/>
    </source>
</evidence>
<dbReference type="InterPro" id="IPR036388">
    <property type="entry name" value="WH-like_DNA-bd_sf"/>
</dbReference>
<proteinExistence type="inferred from homology"/>
<evidence type="ECO:0000256" key="1">
    <source>
        <dbReference type="ARBA" id="ARBA00009437"/>
    </source>
</evidence>
<dbReference type="GO" id="GO:0032993">
    <property type="term" value="C:protein-DNA complex"/>
    <property type="evidence" value="ECO:0007669"/>
    <property type="project" value="TreeGrafter"/>
</dbReference>
<dbReference type="PANTHER" id="PTHR30346:SF17">
    <property type="entry name" value="LYSR FAMILY TRANSCRIPTIONAL REGULATOR"/>
    <property type="match status" value="1"/>
</dbReference>
<dbReference type="InterPro" id="IPR000847">
    <property type="entry name" value="LysR_HTH_N"/>
</dbReference>
<reference evidence="10 11" key="1">
    <citation type="submission" date="2017-10" db="EMBL/GenBank/DDBJ databases">
        <title>The new phylogeny of genus Mycobacterium.</title>
        <authorList>
            <person name="Tortoli E."/>
            <person name="Trovato A."/>
            <person name="Cirillo D.M."/>
        </authorList>
    </citation>
    <scope>NUCLEOTIDE SEQUENCE [LARGE SCALE GENOMIC DNA]</scope>
    <source>
        <strain evidence="10 11">CCUG37673</strain>
    </source>
</reference>
<evidence type="ECO:0000256" key="5">
    <source>
        <dbReference type="ARBA" id="ARBA00023163"/>
    </source>
</evidence>
<dbReference type="SUPFAM" id="SSF53850">
    <property type="entry name" value="Periplasmic binding protein-like II"/>
    <property type="match status" value="1"/>
</dbReference>
<dbReference type="PANTHER" id="PTHR30346">
    <property type="entry name" value="TRANSCRIPTIONAL DUAL REGULATOR HCAR-RELATED"/>
    <property type="match status" value="1"/>
</dbReference>
<keyword evidence="4" id="KW-0010">Activator</keyword>
<dbReference type="InterPro" id="IPR005119">
    <property type="entry name" value="LysR_subst-bd"/>
</dbReference>
<evidence type="ECO:0000256" key="6">
    <source>
        <dbReference type="ARBA" id="ARBA00040885"/>
    </source>
</evidence>
<keyword evidence="5" id="KW-0804">Transcription</keyword>
<evidence type="ECO:0000256" key="2">
    <source>
        <dbReference type="ARBA" id="ARBA00023015"/>
    </source>
</evidence>
<dbReference type="EMBL" id="BLKS01000001">
    <property type="protein sequence ID" value="GFG48599.1"/>
    <property type="molecule type" value="Genomic_DNA"/>
</dbReference>
<evidence type="ECO:0000259" key="8">
    <source>
        <dbReference type="PROSITE" id="PS50931"/>
    </source>
</evidence>
<keyword evidence="2" id="KW-0805">Transcription regulation</keyword>
<dbReference type="Proteomes" id="UP000465302">
    <property type="component" value="Unassembled WGS sequence"/>
</dbReference>
<dbReference type="GO" id="GO:0003677">
    <property type="term" value="F:DNA binding"/>
    <property type="evidence" value="ECO:0007669"/>
    <property type="project" value="UniProtKB-KW"/>
</dbReference>
<feature type="domain" description="HTH lysR-type" evidence="8">
    <location>
        <begin position="13"/>
        <end position="70"/>
    </location>
</feature>
<dbReference type="Proteomes" id="UP000220914">
    <property type="component" value="Unassembled WGS sequence"/>
</dbReference>
<organism evidence="10 11">
    <name type="scientific">Mycolicibacterium agri</name>
    <name type="common">Mycobacterium agri</name>
    <dbReference type="NCBI Taxonomy" id="36811"/>
    <lineage>
        <taxon>Bacteria</taxon>
        <taxon>Bacillati</taxon>
        <taxon>Actinomycetota</taxon>
        <taxon>Actinomycetes</taxon>
        <taxon>Mycobacteriales</taxon>
        <taxon>Mycobacteriaceae</taxon>
        <taxon>Mycolicibacterium</taxon>
    </lineage>
</organism>
<comment type="caution">
    <text evidence="10">The sequence shown here is derived from an EMBL/GenBank/DDBJ whole genome shotgun (WGS) entry which is preliminary data.</text>
</comment>
<comment type="similarity">
    <text evidence="1">Belongs to the LysR transcriptional regulatory family.</text>
</comment>
<keyword evidence="11" id="KW-1185">Reference proteome</keyword>
<evidence type="ECO:0000313" key="10">
    <source>
        <dbReference type="EMBL" id="PEG39561.1"/>
    </source>
</evidence>
<sequence>MSSSEPPREVLGLEIRLLEAVVAVAEELHFGRAAARLGIAQPPLSARIQRVERLLGIGIFDRDRKGVALTAAGAEVVAQARRVLAEAQSLGRLAEGLQAGTRGSVAIGAVGSAFYQALPELLGPVRAQLPDLQLRISEVETPDQVDVLLAGELDVGFLRPPVDRRLDARAIWQEPLVVALPAEHRLSRKKHVEASELADQPIVFFSRDRGPGYWDEVSDVFRSVGAQFDPTAEADHTTTMLGLVALGVGVTIVPDSARALRLAGVCYLPLRPTRDLTLSVAVLPDTAARNPAIGAFLNTLGQNQVGQ</sequence>
<evidence type="ECO:0000256" key="4">
    <source>
        <dbReference type="ARBA" id="ARBA00023159"/>
    </source>
</evidence>
<gene>
    <name evidence="10" type="ORF">CQY20_10245</name>
    <name evidence="9" type="ORF">MAGR_00400</name>
</gene>
<keyword evidence="3" id="KW-0238">DNA-binding</keyword>
<accession>A0A2A7N7V9</accession>
<comment type="function">
    <text evidence="7">Required for the induction the katG gene for catalase. Involved in the response to hydrogen peroxide.</text>
</comment>
<evidence type="ECO:0000313" key="12">
    <source>
        <dbReference type="Proteomes" id="UP000465302"/>
    </source>
</evidence>
<evidence type="ECO:0000256" key="3">
    <source>
        <dbReference type="ARBA" id="ARBA00023125"/>
    </source>
</evidence>
<dbReference type="CDD" id="cd08414">
    <property type="entry name" value="PBP2_LTTR_aromatics_like"/>
    <property type="match status" value="1"/>
</dbReference>
<dbReference type="OrthoDB" id="3176554at2"/>
<dbReference type="SUPFAM" id="SSF46785">
    <property type="entry name" value="Winged helix' DNA-binding domain"/>
    <property type="match status" value="1"/>
</dbReference>
<dbReference type="FunFam" id="1.10.10.10:FF:000001">
    <property type="entry name" value="LysR family transcriptional regulator"/>
    <property type="match status" value="1"/>
</dbReference>
<reference evidence="9 12" key="2">
    <citation type="journal article" date="2019" name="Emerg. Microbes Infect.">
        <title>Comprehensive subspecies identification of 175 nontuberculous mycobacteria species based on 7547 genomic profiles.</title>
        <authorList>
            <person name="Matsumoto Y."/>
            <person name="Kinjo T."/>
            <person name="Motooka D."/>
            <person name="Nabeya D."/>
            <person name="Jung N."/>
            <person name="Uechi K."/>
            <person name="Horii T."/>
            <person name="Iida T."/>
            <person name="Fujita J."/>
            <person name="Nakamura S."/>
        </authorList>
    </citation>
    <scope>NUCLEOTIDE SEQUENCE [LARGE SCALE GENOMIC DNA]</scope>
    <source>
        <strain evidence="9 12">JCM 6377</strain>
    </source>
</reference>
<dbReference type="GO" id="GO:0003700">
    <property type="term" value="F:DNA-binding transcription factor activity"/>
    <property type="evidence" value="ECO:0007669"/>
    <property type="project" value="InterPro"/>
</dbReference>
<protein>
    <recommendedName>
        <fullName evidence="6">Probable hydrogen peroxide-inducible genes activator</fullName>
    </recommendedName>
</protein>
<dbReference type="AlphaFoldDB" id="A0A2A7N7V9"/>
<evidence type="ECO:0000313" key="11">
    <source>
        <dbReference type="Proteomes" id="UP000220914"/>
    </source>
</evidence>
<dbReference type="Gene3D" id="3.40.190.10">
    <property type="entry name" value="Periplasmic binding protein-like II"/>
    <property type="match status" value="2"/>
</dbReference>
<evidence type="ECO:0000256" key="7">
    <source>
        <dbReference type="ARBA" id="ARBA00056658"/>
    </source>
</evidence>
<dbReference type="Gene3D" id="1.10.10.10">
    <property type="entry name" value="Winged helix-like DNA-binding domain superfamily/Winged helix DNA-binding domain"/>
    <property type="match status" value="1"/>
</dbReference>
<dbReference type="InterPro" id="IPR036390">
    <property type="entry name" value="WH_DNA-bd_sf"/>
</dbReference>
<dbReference type="PROSITE" id="PS50931">
    <property type="entry name" value="HTH_LYSR"/>
    <property type="match status" value="1"/>
</dbReference>
<reference evidence="9" key="3">
    <citation type="submission" date="2020-02" db="EMBL/GenBank/DDBJ databases">
        <authorList>
            <person name="Matsumoto Y."/>
            <person name="Motooka D."/>
            <person name="Nakamura S."/>
        </authorList>
    </citation>
    <scope>NUCLEOTIDE SEQUENCE</scope>
    <source>
        <strain evidence="9">JCM 6377</strain>
    </source>
</reference>